<dbReference type="GO" id="GO:0007166">
    <property type="term" value="P:cell surface receptor signaling pathway"/>
    <property type="evidence" value="ECO:0007669"/>
    <property type="project" value="InterPro"/>
</dbReference>
<proteinExistence type="inferred from homology"/>
<feature type="transmembrane region" description="Helical" evidence="10">
    <location>
        <begin position="439"/>
        <end position="461"/>
    </location>
</feature>
<feature type="chain" id="PRO_5027020380" evidence="11">
    <location>
        <begin position="23"/>
        <end position="511"/>
    </location>
</feature>
<evidence type="ECO:0000313" key="13">
    <source>
        <dbReference type="Proteomes" id="UP000829291"/>
    </source>
</evidence>
<dbReference type="InterPro" id="IPR023311">
    <property type="entry name" value="Methusela_ecto_dom_2"/>
</dbReference>
<dbReference type="GO" id="GO:0012505">
    <property type="term" value="C:endomembrane system"/>
    <property type="evidence" value="ECO:0007669"/>
    <property type="project" value="UniProtKB-SubCell"/>
</dbReference>
<evidence type="ECO:0000256" key="9">
    <source>
        <dbReference type="ARBA" id="ARBA00023224"/>
    </source>
</evidence>
<keyword evidence="7 10" id="KW-0472">Membrane</keyword>
<evidence type="ECO:0000256" key="4">
    <source>
        <dbReference type="ARBA" id="ARBA00022729"/>
    </source>
</evidence>
<feature type="transmembrane region" description="Helical" evidence="10">
    <location>
        <begin position="302"/>
        <end position="325"/>
    </location>
</feature>
<dbReference type="CDD" id="cd15039">
    <property type="entry name" value="7tmB3_Methuselah-like"/>
    <property type="match status" value="1"/>
</dbReference>
<keyword evidence="9" id="KW-0807">Transducer</keyword>
<evidence type="ECO:0000313" key="14">
    <source>
        <dbReference type="RefSeq" id="XP_015515199.1"/>
    </source>
</evidence>
<evidence type="ECO:0000256" key="7">
    <source>
        <dbReference type="ARBA" id="ARBA00023136"/>
    </source>
</evidence>
<keyword evidence="6" id="KW-0297">G-protein coupled receptor</keyword>
<feature type="domain" description="G-protein coupled receptors family 2 profile 2" evidence="12">
    <location>
        <begin position="186"/>
        <end position="463"/>
    </location>
</feature>
<sequence>MFRLWFVILACSFCFEISVSSAKEPVIISFNLTTFGGDIERIKSLHNTSWPLVGKCCPVGQLYRFNDDDNPGENRCEDPRPNEKNEYSPFFSDFNHSGLLVPGLSQPQFVAVIGIPCRHGKYIMDPLTIAEDEYHLMMNGSVFTPLNNVRMLQPGQDYCMEVVSDGRLVVMGCYQPELKVVTADTRLAMYAIGLLISVPFLLATIISYVITRQICDVHGMNLCCYSGCLAVAFLTLALLQLGGQSFDQNACVSAAFVIQFSFIACSFWLNAMTVESWRLIRGYKAGSPPLTSERSPPLYRVFFFYSIWGWGLSAVLIVVSLALGLNPTIPWTYVKRSGNEQPSCWFGLDTYSLPYFYVPVGILVFLNTTLFVMAGIKMAQIQRALDRNRVARNNESDRRDRRVFKELRLTFFFTLALFLILVVNWSMELVSMLTESNVFAWSIFDLVNALQGLFVFGFFVLRRAVRTLVWQRIKELVGIGSERESDDDKANEMTLLSSVTNGTNSTRIVTQ</sequence>
<dbReference type="OrthoDB" id="5854379at2759"/>
<dbReference type="SUPFAM" id="SSF81321">
    <property type="entry name" value="Family A G protein-coupled receptor-like"/>
    <property type="match status" value="1"/>
</dbReference>
<feature type="transmembrane region" description="Helical" evidence="10">
    <location>
        <begin position="355"/>
        <end position="376"/>
    </location>
</feature>
<keyword evidence="13" id="KW-1185">Reference proteome</keyword>
<comment type="subcellular location">
    <subcellularLocation>
        <location evidence="1">Endomembrane system</location>
        <topology evidence="1">Multi-pass membrane protein</topology>
    </subcellularLocation>
</comment>
<evidence type="ECO:0000256" key="5">
    <source>
        <dbReference type="ARBA" id="ARBA00022989"/>
    </source>
</evidence>
<keyword evidence="5 10" id="KW-1133">Transmembrane helix</keyword>
<evidence type="ECO:0000256" key="2">
    <source>
        <dbReference type="ARBA" id="ARBA00008979"/>
    </source>
</evidence>
<dbReference type="GO" id="GO:0016020">
    <property type="term" value="C:membrane"/>
    <property type="evidence" value="ECO:0007669"/>
    <property type="project" value="InterPro"/>
</dbReference>
<dbReference type="Gene3D" id="2.170.180.11">
    <property type="entry name" value="Methuselah ectodomain, domain 2"/>
    <property type="match status" value="1"/>
</dbReference>
<dbReference type="KEGG" id="nlo:107220919"/>
<evidence type="ECO:0000256" key="10">
    <source>
        <dbReference type="SAM" id="Phobius"/>
    </source>
</evidence>
<accession>A0A6J0BKJ6</accession>
<dbReference type="PANTHER" id="PTHR46953">
    <property type="entry name" value="G-PROTEIN COUPLED RECEPTOR MTH-LIKE 1-RELATED"/>
    <property type="match status" value="1"/>
</dbReference>
<dbReference type="InterPro" id="IPR052808">
    <property type="entry name" value="GPCR_Mth-like"/>
</dbReference>
<evidence type="ECO:0000256" key="6">
    <source>
        <dbReference type="ARBA" id="ARBA00023040"/>
    </source>
</evidence>
<dbReference type="GeneID" id="107220919"/>
<dbReference type="InterPro" id="IPR000832">
    <property type="entry name" value="GPCR_2_secretin-like"/>
</dbReference>
<keyword evidence="8 14" id="KW-0675">Receptor</keyword>
<dbReference type="InterPro" id="IPR036272">
    <property type="entry name" value="Methuselah_N_sf"/>
</dbReference>
<gene>
    <name evidence="14" type="primary">LOC107220919</name>
</gene>
<dbReference type="SUPFAM" id="SSF63877">
    <property type="entry name" value="Methuselah ectodomain"/>
    <property type="match status" value="1"/>
</dbReference>
<feature type="transmembrane region" description="Helical" evidence="10">
    <location>
        <begin position="187"/>
        <end position="210"/>
    </location>
</feature>
<dbReference type="PANTHER" id="PTHR46953:SF1">
    <property type="entry name" value="G-PROTEIN COUPLED RECEPTOR MTH-LIKE 1-RELATED"/>
    <property type="match status" value="1"/>
</dbReference>
<dbReference type="AlphaFoldDB" id="A0A6J0BKJ6"/>
<dbReference type="Proteomes" id="UP000829291">
    <property type="component" value="Chromosome 5"/>
</dbReference>
<feature type="transmembrane region" description="Helical" evidence="10">
    <location>
        <begin position="222"/>
        <end position="241"/>
    </location>
</feature>
<dbReference type="PROSITE" id="PS50261">
    <property type="entry name" value="G_PROTEIN_RECEP_F2_4"/>
    <property type="match status" value="1"/>
</dbReference>
<keyword evidence="3 10" id="KW-0812">Transmembrane</keyword>
<evidence type="ECO:0000256" key="3">
    <source>
        <dbReference type="ARBA" id="ARBA00022692"/>
    </source>
</evidence>
<evidence type="ECO:0000256" key="11">
    <source>
        <dbReference type="SAM" id="SignalP"/>
    </source>
</evidence>
<comment type="similarity">
    <text evidence="2">Belongs to the G-protein coupled receptor 2 family. Mth subfamily.</text>
</comment>
<dbReference type="Gene3D" id="1.20.1070.10">
    <property type="entry name" value="Rhodopsin 7-helix transmembrane proteins"/>
    <property type="match status" value="1"/>
</dbReference>
<organism evidence="14">
    <name type="scientific">Neodiprion lecontei</name>
    <name type="common">Redheaded pine sawfly</name>
    <dbReference type="NCBI Taxonomy" id="441921"/>
    <lineage>
        <taxon>Eukaryota</taxon>
        <taxon>Metazoa</taxon>
        <taxon>Ecdysozoa</taxon>
        <taxon>Arthropoda</taxon>
        <taxon>Hexapoda</taxon>
        <taxon>Insecta</taxon>
        <taxon>Pterygota</taxon>
        <taxon>Neoptera</taxon>
        <taxon>Endopterygota</taxon>
        <taxon>Hymenoptera</taxon>
        <taxon>Tenthredinoidea</taxon>
        <taxon>Diprionidae</taxon>
        <taxon>Diprioninae</taxon>
        <taxon>Neodiprion</taxon>
    </lineage>
</organism>
<protein>
    <submittedName>
        <fullName evidence="14">G-protein coupled receptor Mth2 isoform X1</fullName>
    </submittedName>
</protein>
<feature type="signal peptide" evidence="11">
    <location>
        <begin position="1"/>
        <end position="22"/>
    </location>
</feature>
<evidence type="ECO:0000259" key="12">
    <source>
        <dbReference type="PROSITE" id="PS50261"/>
    </source>
</evidence>
<dbReference type="Pfam" id="PF00002">
    <property type="entry name" value="7tm_2"/>
    <property type="match status" value="1"/>
</dbReference>
<feature type="transmembrane region" description="Helical" evidence="10">
    <location>
        <begin position="407"/>
        <end position="427"/>
    </location>
</feature>
<reference evidence="14" key="1">
    <citation type="submission" date="2025-08" db="UniProtKB">
        <authorList>
            <consortium name="RefSeq"/>
        </authorList>
    </citation>
    <scope>IDENTIFICATION</scope>
    <source>
        <tissue evidence="14">Thorax and Abdomen</tissue>
    </source>
</reference>
<keyword evidence="4 11" id="KW-0732">Signal</keyword>
<dbReference type="InParanoid" id="A0A6J0BKJ6"/>
<dbReference type="RefSeq" id="XP_015515199.1">
    <property type="nucleotide sequence ID" value="XM_015659713.2"/>
</dbReference>
<name>A0A6J0BKJ6_NEOLC</name>
<feature type="transmembrane region" description="Helical" evidence="10">
    <location>
        <begin position="253"/>
        <end position="271"/>
    </location>
</feature>
<evidence type="ECO:0000256" key="8">
    <source>
        <dbReference type="ARBA" id="ARBA00023170"/>
    </source>
</evidence>
<evidence type="ECO:0000256" key="1">
    <source>
        <dbReference type="ARBA" id="ARBA00004127"/>
    </source>
</evidence>
<dbReference type="GO" id="GO:0004930">
    <property type="term" value="F:G protein-coupled receptor activity"/>
    <property type="evidence" value="ECO:0007669"/>
    <property type="project" value="UniProtKB-KW"/>
</dbReference>
<dbReference type="InterPro" id="IPR017981">
    <property type="entry name" value="GPCR_2-like_7TM"/>
</dbReference>